<name>A0A3B6TUL6_WHEAT</name>
<feature type="compositionally biased region" description="Basic and acidic residues" evidence="1">
    <location>
        <begin position="667"/>
        <end position="677"/>
    </location>
</feature>
<dbReference type="Gramene" id="TraesCS7D03G0886000.1">
    <property type="protein sequence ID" value="TraesCS7D03G0886000.1.CDS"/>
    <property type="gene ID" value="TraesCS7D03G0886000"/>
</dbReference>
<evidence type="ECO:0000256" key="1">
    <source>
        <dbReference type="SAM" id="MobiDB-lite"/>
    </source>
</evidence>
<organism evidence="2">
    <name type="scientific">Triticum aestivum</name>
    <name type="common">Wheat</name>
    <dbReference type="NCBI Taxonomy" id="4565"/>
    <lineage>
        <taxon>Eukaryota</taxon>
        <taxon>Viridiplantae</taxon>
        <taxon>Streptophyta</taxon>
        <taxon>Embryophyta</taxon>
        <taxon>Tracheophyta</taxon>
        <taxon>Spermatophyta</taxon>
        <taxon>Magnoliopsida</taxon>
        <taxon>Liliopsida</taxon>
        <taxon>Poales</taxon>
        <taxon>Poaceae</taxon>
        <taxon>BOP clade</taxon>
        <taxon>Pooideae</taxon>
        <taxon>Triticodae</taxon>
        <taxon>Triticeae</taxon>
        <taxon>Triticinae</taxon>
        <taxon>Triticum</taxon>
    </lineage>
</organism>
<dbReference type="EnsemblPlants" id="TraesCS7D02G376700.1">
    <property type="protein sequence ID" value="TraesCS7D02G376700.1"/>
    <property type="gene ID" value="TraesCS7D02G376700"/>
</dbReference>
<protein>
    <recommendedName>
        <fullName evidence="4">Spc7 kinetochore protein domain-containing protein</fullName>
    </recommendedName>
</protein>
<feature type="region of interest" description="Disordered" evidence="1">
    <location>
        <begin position="614"/>
        <end position="681"/>
    </location>
</feature>
<sequence>MRVYMNACVCTVLKKKRKPIAQQPFRPVHGNSPTQNNFPPKARTPVPRRLPHRFQRRNPSSTTPSPAPMDTSGGAVLQSPATEEETMARKRSRRVSFADTTAVHVFDRDEDFETPPDERPASPSPSPGRPLAGDAAEGDETEGEDESPFGWLGDVGASSASPGSAAGSMSSFEGDDNFFGVVSASFIQSGRPSDSGMSEDNGHDLTLDSHTFSLHFNNVIPPDDCSLHSAGSLRTLGSESATPLKALKGSESVKSSGGRDALTDMSLCAENPKRYDYTNLSPTLNNLLQEVQEPTSPKDETNFITSKHALTLPASEKEHRREKSYIGNGVSSDELGSVSSLEEHITSSSDPTEEDNAMVVDIHDKSQISLQENCSDDHITVHPDVNRTVKTASLLSPPPPYGSFMSNIDLQPPVLDQSLSKDEAHGANQIASAVPTFSTRDAEQLHQQSEILNSETVLHTPKTLVQPLQITQGSVSSLRSKRQQIFSPIVHSTGNAVSHEASSLGSEFMKHGKRISDLDHVLKFKLHESPVAHNCRLPLVERNELVQKPHNTFSKAEDHGCTVSASYSETPQQPEKTGQASILGAPPRQELSEATEVQDTLCDVPALGSLANHECNSHMDVDGTGRKRSSEENVCAEHSLPEKRAKGPRSPVTSRKQLPCVSLSSRMAEESQSEAHDSAQSLSDDWNKVVFSVSDSMKQMHIRPESISKLNLQQLDMLGDMLGKVHVARTYKRLPAAVRMQDPRLAEAMTLHGKLSYEKAKLQINRVKLDKLRNKAQLCQVGIQECRYLKSKISQLRRPTMGAAQMKGGPLYTETLINTCDRLEGNARITEKKLALSMIQQKVENLKISLEHFCNIKGDISEVLRVAEEQLKMRNQCRIINQQASLWELKDIVKRENKRDVILNYRNLLLQRIILNLSDMSTLFVSNSLMGTKIEKAFPNLKATVAFSFLFKAEENQRLSDLRSLQKKTMETSLLLGNLIDVLEEIEDAKGELLSLISADFSVDSQTGQLIFSLRFIGYKSAKRVAFTIDMTDLSRAVYPSEPSELPIKVWQAQTTLSQPNLDKLMASIRDDLQPGRVMILRLCRMVSQLVNTLPVRPPSASCAGDLII</sequence>
<reference evidence="2" key="1">
    <citation type="submission" date="2018-08" db="EMBL/GenBank/DDBJ databases">
        <authorList>
            <person name="Rossello M."/>
        </authorList>
    </citation>
    <scope>NUCLEOTIDE SEQUENCE [LARGE SCALE GENOMIC DNA]</scope>
    <source>
        <strain evidence="2">cv. Chinese Spring</strain>
    </source>
</reference>
<gene>
    <name evidence="2" type="primary">LOC123171153</name>
</gene>
<reference evidence="2" key="2">
    <citation type="submission" date="2018-10" db="UniProtKB">
        <authorList>
            <consortium name="EnsemblPlants"/>
        </authorList>
    </citation>
    <scope>IDENTIFICATION</scope>
</reference>
<dbReference type="Gramene" id="TraesCS7D02G376700.1">
    <property type="protein sequence ID" value="TraesCS7D02G376700.1"/>
    <property type="gene ID" value="TraesCS7D02G376700"/>
</dbReference>
<proteinExistence type="predicted"/>
<dbReference type="OrthoDB" id="1929367at2759"/>
<dbReference type="Gramene" id="TraesCAD_scaffold_027360_01G000100.1">
    <property type="protein sequence ID" value="TraesCAD_scaffold_027360_01G000100.1"/>
    <property type="gene ID" value="TraesCAD_scaffold_027360_01G000100"/>
</dbReference>
<accession>A0A3B6TUL6</accession>
<keyword evidence="3" id="KW-1185">Reference proteome</keyword>
<feature type="compositionally biased region" description="Basic and acidic residues" evidence="1">
    <location>
        <begin position="615"/>
        <end position="631"/>
    </location>
</feature>
<dbReference type="AlphaFoldDB" id="A0A3B6TUL6"/>
<dbReference type="PANTHER" id="PTHR35707:SF1">
    <property type="entry name" value="SPC7 KINETOCHORE PROTEIN DOMAIN-CONTAINING PROTEIN"/>
    <property type="match status" value="1"/>
</dbReference>
<dbReference type="Gramene" id="TraesCLE_scaffold_040514_01G000200.1">
    <property type="protein sequence ID" value="TraesCLE_scaffold_040514_01G000200.1"/>
    <property type="gene ID" value="TraesCLE_scaffold_040514_01G000200"/>
</dbReference>
<dbReference type="Proteomes" id="UP000019116">
    <property type="component" value="Chromosome 7D"/>
</dbReference>
<feature type="compositionally biased region" description="Acidic residues" evidence="1">
    <location>
        <begin position="136"/>
        <end position="147"/>
    </location>
</feature>
<dbReference type="Gramene" id="TraesROB_scaffold_024215_01G000200.1">
    <property type="protein sequence ID" value="TraesROB_scaffold_024215_01G000200.1"/>
    <property type="gene ID" value="TraesROB_scaffold_024215_01G000200"/>
</dbReference>
<dbReference type="PANTHER" id="PTHR35707">
    <property type="entry name" value="OS06G0608100 PROTEIN"/>
    <property type="match status" value="1"/>
</dbReference>
<feature type="compositionally biased region" description="Low complexity" evidence="1">
    <location>
        <begin position="156"/>
        <end position="169"/>
    </location>
</feature>
<dbReference type="OMA" id="DQPSHEC"/>
<evidence type="ECO:0000313" key="2">
    <source>
        <dbReference type="EnsemblPlants" id="TraesCS7D02G376700.1"/>
    </source>
</evidence>
<feature type="region of interest" description="Disordered" evidence="1">
    <location>
        <begin position="21"/>
        <end position="169"/>
    </location>
</feature>
<evidence type="ECO:0000313" key="3">
    <source>
        <dbReference type="Proteomes" id="UP000019116"/>
    </source>
</evidence>
<evidence type="ECO:0008006" key="4">
    <source>
        <dbReference type="Google" id="ProtNLM"/>
    </source>
</evidence>